<dbReference type="RefSeq" id="XP_066661721.1">
    <property type="nucleotide sequence ID" value="XM_066816029.1"/>
</dbReference>
<dbReference type="InterPro" id="IPR022025">
    <property type="entry name" value="Amidoligase_2"/>
</dbReference>
<keyword evidence="2" id="KW-1185">Reference proteome</keyword>
<evidence type="ECO:0000313" key="2">
    <source>
        <dbReference type="Proteomes" id="UP001433268"/>
    </source>
</evidence>
<name>A0ABR1V199_9PEZI</name>
<accession>A0ABR1V199</accession>
<dbReference type="PANTHER" id="PTHR36847">
    <property type="entry name" value="AMIDOLIGASE ENZYME"/>
    <property type="match status" value="1"/>
</dbReference>
<gene>
    <name evidence="1" type="ORF">PG997_011714</name>
</gene>
<dbReference type="PANTHER" id="PTHR36847:SF1">
    <property type="entry name" value="AMIDOLIGASE ENZYME"/>
    <property type="match status" value="1"/>
</dbReference>
<dbReference type="EMBL" id="JAQQWN010000009">
    <property type="protein sequence ID" value="KAK8064967.1"/>
    <property type="molecule type" value="Genomic_DNA"/>
</dbReference>
<organism evidence="1 2">
    <name type="scientific">Apiospora hydei</name>
    <dbReference type="NCBI Taxonomy" id="1337664"/>
    <lineage>
        <taxon>Eukaryota</taxon>
        <taxon>Fungi</taxon>
        <taxon>Dikarya</taxon>
        <taxon>Ascomycota</taxon>
        <taxon>Pezizomycotina</taxon>
        <taxon>Sordariomycetes</taxon>
        <taxon>Xylariomycetidae</taxon>
        <taxon>Amphisphaeriales</taxon>
        <taxon>Apiosporaceae</taxon>
        <taxon>Apiospora</taxon>
    </lineage>
</organism>
<dbReference type="Pfam" id="PF12224">
    <property type="entry name" value="Amidoligase_2"/>
    <property type="match status" value="1"/>
</dbReference>
<proteinExistence type="predicted"/>
<dbReference type="GeneID" id="92049089"/>
<protein>
    <recommendedName>
        <fullName evidence="3">Amidoligase enzyme</fullName>
    </recommendedName>
</protein>
<reference evidence="1 2" key="1">
    <citation type="submission" date="2023-01" db="EMBL/GenBank/DDBJ databases">
        <title>Analysis of 21 Apiospora genomes using comparative genomics revels a genus with tremendous synthesis potential of carbohydrate active enzymes and secondary metabolites.</title>
        <authorList>
            <person name="Sorensen T."/>
        </authorList>
    </citation>
    <scope>NUCLEOTIDE SEQUENCE [LARGE SCALE GENOMIC DNA]</scope>
    <source>
        <strain evidence="1 2">CBS 114990</strain>
    </source>
</reference>
<dbReference type="Proteomes" id="UP001433268">
    <property type="component" value="Unassembled WGS sequence"/>
</dbReference>
<evidence type="ECO:0008006" key="3">
    <source>
        <dbReference type="Google" id="ProtNLM"/>
    </source>
</evidence>
<comment type="caution">
    <text evidence="1">The sequence shown here is derived from an EMBL/GenBank/DDBJ whole genome shotgun (WGS) entry which is preliminary data.</text>
</comment>
<evidence type="ECO:0000313" key="1">
    <source>
        <dbReference type="EMBL" id="KAK8064967.1"/>
    </source>
</evidence>
<sequence>MSSQQANTSSFSHQTTFGVEWEFLLCYFHPGNQKDHDNYADAISTAYPGTVIIPYTIKGTDAAVVYIRQGTIATLRENGIDINGIDSRGKMVVPPTPGRAASQPHRFYLNTAHEKYFRWTMTTDGSVLADNLQAGRDAPVEQQKLDWAPLELISPAMRNEAASYVELERAVDLIKAEYRVRVNKTCGLHVHTAFGRDQISAERLRRCAALLFAVDLVVAEIHPRHRRDNVFAGSIRTSSNAAMGWTALDAVKGFENLPSNQYSWFRKRRGESKVRIRDAVREIMACPTVGAIAWIMRTEYTDANYNFAKIVRTINPNPTLEFRQHDGTLDARRMSAWARFCAGIFRYAVRDLTQAKLDEVVAFCERAEKDKSGKLHLYELLESLGMTCQARDLGLRPSMRTDPDDLVDLDKLTLDD</sequence>